<evidence type="ECO:0000256" key="2">
    <source>
        <dbReference type="SAM" id="SignalP"/>
    </source>
</evidence>
<dbReference type="EMBL" id="AANZ01000019">
    <property type="protein sequence ID" value="EAQ78690.1"/>
    <property type="molecule type" value="Genomic_DNA"/>
</dbReference>
<dbReference type="eggNOG" id="COG0834">
    <property type="taxonomic scope" value="Bacteria"/>
</dbReference>
<dbReference type="Pfam" id="PF00497">
    <property type="entry name" value="SBP_bac_3"/>
    <property type="match status" value="1"/>
</dbReference>
<feature type="domain" description="Solute-binding protein family 3/N-terminal" evidence="3">
    <location>
        <begin position="39"/>
        <end position="254"/>
    </location>
</feature>
<dbReference type="Gene3D" id="3.40.190.10">
    <property type="entry name" value="Periplasmic binding protein-like II"/>
    <property type="match status" value="2"/>
</dbReference>
<dbReference type="RefSeq" id="WP_002655167.1">
    <property type="nucleotide sequence ID" value="NZ_CH672377.1"/>
</dbReference>
<accession>A3ZXX9</accession>
<dbReference type="SUPFAM" id="SSF53850">
    <property type="entry name" value="Periplasmic binding protein-like II"/>
    <property type="match status" value="1"/>
</dbReference>
<evidence type="ECO:0000313" key="4">
    <source>
        <dbReference type="EMBL" id="EAQ78690.1"/>
    </source>
</evidence>
<sequence>MKFSIIPTFLIASLGAALLTIGCAPADQTPQATVDKKSLTVAISPDIPPYVLDKATSGLEVELLRAALPDYELNFVQMPYEALEKAVPEKQAAISVGIRQENDNEFDSHDFIAFSNVAIVKKGAEMQVASVSDLGKYEVLTWQNAYTELGDQFNAKFAPGGPDHANYKEVADQKEQVEQFWKSDNAVIVIDRNIFDHFSKSLGHSLDAVRNIELFPGVTSFKVGFAEESLRDKFNDRLIELCGSGEYQKLLHKYQVHLPETPCDAK</sequence>
<dbReference type="AlphaFoldDB" id="A3ZXX9"/>
<dbReference type="InterPro" id="IPR001638">
    <property type="entry name" value="Solute-binding_3/MltF_N"/>
</dbReference>
<feature type="chain" id="PRO_5002665404" evidence="2">
    <location>
        <begin position="27"/>
        <end position="266"/>
    </location>
</feature>
<evidence type="ECO:0000259" key="3">
    <source>
        <dbReference type="Pfam" id="PF00497"/>
    </source>
</evidence>
<keyword evidence="1 2" id="KW-0732">Signal</keyword>
<dbReference type="Proteomes" id="UP000004358">
    <property type="component" value="Unassembled WGS sequence"/>
</dbReference>
<comment type="caution">
    <text evidence="4">The sequence shown here is derived from an EMBL/GenBank/DDBJ whole genome shotgun (WGS) entry which is preliminary data.</text>
</comment>
<evidence type="ECO:0000313" key="5">
    <source>
        <dbReference type="Proteomes" id="UP000004358"/>
    </source>
</evidence>
<dbReference type="PANTHER" id="PTHR35936">
    <property type="entry name" value="MEMBRANE-BOUND LYTIC MUREIN TRANSGLYCOSYLASE F"/>
    <property type="match status" value="1"/>
</dbReference>
<organism evidence="4 5">
    <name type="scientific">Blastopirellula marina DSM 3645</name>
    <dbReference type="NCBI Taxonomy" id="314230"/>
    <lineage>
        <taxon>Bacteria</taxon>
        <taxon>Pseudomonadati</taxon>
        <taxon>Planctomycetota</taxon>
        <taxon>Planctomycetia</taxon>
        <taxon>Pirellulales</taxon>
        <taxon>Pirellulaceae</taxon>
        <taxon>Blastopirellula</taxon>
    </lineage>
</organism>
<dbReference type="HOGENOM" id="CLU_070548_1_0_0"/>
<dbReference type="STRING" id="314230.DSM3645_07855"/>
<feature type="signal peptide" evidence="2">
    <location>
        <begin position="1"/>
        <end position="26"/>
    </location>
</feature>
<protein>
    <submittedName>
        <fullName evidence="4">ABC transporter solute-binding protein-amino acid transport</fullName>
    </submittedName>
</protein>
<evidence type="ECO:0000256" key="1">
    <source>
        <dbReference type="ARBA" id="ARBA00022729"/>
    </source>
</evidence>
<proteinExistence type="predicted"/>
<gene>
    <name evidence="4" type="ORF">DSM3645_07855</name>
</gene>
<name>A3ZXX9_9BACT</name>
<dbReference type="PROSITE" id="PS51257">
    <property type="entry name" value="PROKAR_LIPOPROTEIN"/>
    <property type="match status" value="1"/>
</dbReference>
<reference evidence="4 5" key="1">
    <citation type="submission" date="2006-02" db="EMBL/GenBank/DDBJ databases">
        <authorList>
            <person name="Amann R."/>
            <person name="Ferriera S."/>
            <person name="Johnson J."/>
            <person name="Kravitz S."/>
            <person name="Halpern A."/>
            <person name="Remington K."/>
            <person name="Beeson K."/>
            <person name="Tran B."/>
            <person name="Rogers Y.-H."/>
            <person name="Friedman R."/>
            <person name="Venter J.C."/>
        </authorList>
    </citation>
    <scope>NUCLEOTIDE SEQUENCE [LARGE SCALE GENOMIC DNA]</scope>
    <source>
        <strain evidence="4 5">DSM 3645</strain>
    </source>
</reference>
<dbReference type="PANTHER" id="PTHR35936:SF17">
    <property type="entry name" value="ARGININE-BINDING EXTRACELLULAR PROTEIN ARTP"/>
    <property type="match status" value="1"/>
</dbReference>